<protein>
    <recommendedName>
        <fullName evidence="4">Glycerophosphoryl diester phosphodiesterase membrane domain-containing protein</fullName>
    </recommendedName>
</protein>
<feature type="transmembrane region" description="Helical" evidence="1">
    <location>
        <begin position="247"/>
        <end position="268"/>
    </location>
</feature>
<organism evidence="2 3">
    <name type="scientific">Anaeromyxobacter oryzae</name>
    <dbReference type="NCBI Taxonomy" id="2918170"/>
    <lineage>
        <taxon>Bacteria</taxon>
        <taxon>Pseudomonadati</taxon>
        <taxon>Myxococcota</taxon>
        <taxon>Myxococcia</taxon>
        <taxon>Myxococcales</taxon>
        <taxon>Cystobacterineae</taxon>
        <taxon>Anaeromyxobacteraceae</taxon>
        <taxon>Anaeromyxobacter</taxon>
    </lineage>
</organism>
<accession>A0ABM7WYL6</accession>
<proteinExistence type="predicted"/>
<keyword evidence="3" id="KW-1185">Reference proteome</keyword>
<feature type="transmembrane region" description="Helical" evidence="1">
    <location>
        <begin position="133"/>
        <end position="156"/>
    </location>
</feature>
<feature type="transmembrane region" description="Helical" evidence="1">
    <location>
        <begin position="204"/>
        <end position="235"/>
    </location>
</feature>
<name>A0ABM7WYL6_9BACT</name>
<keyword evidence="1" id="KW-0812">Transmembrane</keyword>
<dbReference type="Proteomes" id="UP001162891">
    <property type="component" value="Chromosome"/>
</dbReference>
<keyword evidence="1" id="KW-1133">Transmembrane helix</keyword>
<gene>
    <name evidence="2" type="ORF">AMOR_35740</name>
</gene>
<dbReference type="EMBL" id="AP025591">
    <property type="protein sequence ID" value="BDG04578.1"/>
    <property type="molecule type" value="Genomic_DNA"/>
</dbReference>
<evidence type="ECO:0000256" key="1">
    <source>
        <dbReference type="SAM" id="Phobius"/>
    </source>
</evidence>
<evidence type="ECO:0000313" key="3">
    <source>
        <dbReference type="Proteomes" id="UP001162891"/>
    </source>
</evidence>
<dbReference type="RefSeq" id="WP_248352993.1">
    <property type="nucleotide sequence ID" value="NZ_AP025591.1"/>
</dbReference>
<reference evidence="3" key="1">
    <citation type="journal article" date="2022" name="Int. J. Syst. Evol. Microbiol.">
        <title>Anaeromyxobacter oryzae sp. nov., Anaeromyxobacter diazotrophicus sp. nov. and Anaeromyxobacter paludicola sp. nov., isolated from paddy soils.</title>
        <authorList>
            <person name="Itoh H."/>
            <person name="Xu Z."/>
            <person name="Mise K."/>
            <person name="Masuda Y."/>
            <person name="Ushijima N."/>
            <person name="Hayakawa C."/>
            <person name="Shiratori Y."/>
            <person name="Senoo K."/>
        </authorList>
    </citation>
    <scope>NUCLEOTIDE SEQUENCE [LARGE SCALE GENOMIC DNA]</scope>
    <source>
        <strain evidence="3">Red232</strain>
    </source>
</reference>
<feature type="transmembrane region" description="Helical" evidence="1">
    <location>
        <begin position="90"/>
        <end position="112"/>
    </location>
</feature>
<sequence>MSQPDEQPLPTTLVRPSPYEAPLPAAAYAAAAGFTAGEVIGKTLKAWWKNVVPFTILSVVTMAPVVVWLVDFQRSLLAAQADPASFYRDGFGRFLGGFGVVWVVSMLLYVVALGAMTRGTFGYLRGERVSFGAMLTTGFGRGLPVVALALVAWIAIMFASILLVFPGIMLACAWAASVPAAVVERIGPFQALSRSAELTRGVRWKVFAAFLALFGVLWGLSMGVQLAASAFAVLALPAEHAPMGTLVVSQLGTALFSCIPSVGCAVTYHELRAAREGLDTAQLASVFE</sequence>
<evidence type="ECO:0008006" key="4">
    <source>
        <dbReference type="Google" id="ProtNLM"/>
    </source>
</evidence>
<evidence type="ECO:0000313" key="2">
    <source>
        <dbReference type="EMBL" id="BDG04578.1"/>
    </source>
</evidence>
<feature type="transmembrane region" description="Helical" evidence="1">
    <location>
        <begin position="51"/>
        <end position="70"/>
    </location>
</feature>
<keyword evidence="1" id="KW-0472">Membrane</keyword>